<name>A0AA43KBZ4_9CYAN</name>
<keyword evidence="4" id="KW-1185">Reference proteome</keyword>
<protein>
    <recommendedName>
        <fullName evidence="5">Type II secretion system protein GspC N-terminal domain-containing protein</fullName>
    </recommendedName>
</protein>
<feature type="region of interest" description="Disordered" evidence="1">
    <location>
        <begin position="58"/>
        <end position="79"/>
    </location>
</feature>
<evidence type="ECO:0008006" key="5">
    <source>
        <dbReference type="Google" id="ProtNLM"/>
    </source>
</evidence>
<evidence type="ECO:0000313" key="4">
    <source>
        <dbReference type="Proteomes" id="UP001159387"/>
    </source>
</evidence>
<feature type="region of interest" description="Disordered" evidence="1">
    <location>
        <begin position="264"/>
        <end position="338"/>
    </location>
</feature>
<keyword evidence="2" id="KW-0812">Transmembrane</keyword>
<feature type="transmembrane region" description="Helical" evidence="2">
    <location>
        <begin position="134"/>
        <end position="152"/>
    </location>
</feature>
<organism evidence="3 4">
    <name type="scientific">Chrysosporum bergii ANA360D</name>
    <dbReference type="NCBI Taxonomy" id="617107"/>
    <lineage>
        <taxon>Bacteria</taxon>
        <taxon>Bacillati</taxon>
        <taxon>Cyanobacteriota</taxon>
        <taxon>Cyanophyceae</taxon>
        <taxon>Nostocales</taxon>
        <taxon>Nodulariaceae</taxon>
        <taxon>Chrysosporum</taxon>
    </lineage>
</organism>
<evidence type="ECO:0000256" key="1">
    <source>
        <dbReference type="SAM" id="MobiDB-lite"/>
    </source>
</evidence>
<feature type="compositionally biased region" description="Polar residues" evidence="1">
    <location>
        <begin position="66"/>
        <end position="79"/>
    </location>
</feature>
<dbReference type="EMBL" id="JANQDH010000073">
    <property type="protein sequence ID" value="MDH6060927.1"/>
    <property type="molecule type" value="Genomic_DNA"/>
</dbReference>
<evidence type="ECO:0000313" key="3">
    <source>
        <dbReference type="EMBL" id="MDH6060927.1"/>
    </source>
</evidence>
<dbReference type="RefSeq" id="WP_280654917.1">
    <property type="nucleotide sequence ID" value="NZ_JANQDH010000073.1"/>
</dbReference>
<accession>A0AA43KBZ4</accession>
<keyword evidence="2" id="KW-0472">Membrane</keyword>
<dbReference type="AlphaFoldDB" id="A0AA43KBZ4"/>
<dbReference type="Proteomes" id="UP001159387">
    <property type="component" value="Unassembled WGS sequence"/>
</dbReference>
<sequence>MLQAARNQFIIPEPSEDLITNDPWSIEFYADGMMDELFADIDEILDVGLNHRYQTLRPGHGVPRSIEQTSTPDLQTNSAQSTTPVASEYEQVQTINVPQVVLSNSLTQTKKTVVVDKPKAIIKRQKTKLNLRKLLITGTTIGVAMASSIYIVQSGLLTVLTDKLTEPDIYVSPAQTQLPNQVDPQAELVDYMLGALAIIEQQRASTNSTSAPPAINNQVVTQLPATTGSLPTPLAANNTPPVNKTTTNVVERVYIPVYQAPSPMRYAPPPVPVRGTNKPLEAGNSQTSKPVQPPAKPATVPTAPKKEKQPSVAVTPARPTLPPTDTQQQAYLPSPVPNTPSYTLEGLLELGEKSAALFEFEGVTRRIHMGESIGNTGWILVDVANGEAIIRRNGEVRSIFAGQKL</sequence>
<proteinExistence type="predicted"/>
<gene>
    <name evidence="3" type="ORF">NWP17_10820</name>
</gene>
<evidence type="ECO:0000256" key="2">
    <source>
        <dbReference type="SAM" id="Phobius"/>
    </source>
</evidence>
<reference evidence="3 4" key="1">
    <citation type="journal article" date="2023" name="J. Phycol.">
        <title>Chrysosporum ovalisporum is synonymous with the true-branching cyanobacterium Umezakia natans (Nostocales/Aphanizomenonaceae).</title>
        <authorList>
            <person name="McGregor G.B."/>
            <person name="Sendall B.C."/>
            <person name="Niiyama Y."/>
            <person name="Tuji A."/>
            <person name="Willis A."/>
        </authorList>
    </citation>
    <scope>NUCLEOTIDE SEQUENCE [LARGE SCALE GENOMIC DNA]</scope>
    <source>
        <strain evidence="3 4">ANA360D</strain>
    </source>
</reference>
<comment type="caution">
    <text evidence="3">The sequence shown here is derived from an EMBL/GenBank/DDBJ whole genome shotgun (WGS) entry which is preliminary data.</text>
</comment>
<keyword evidence="2" id="KW-1133">Transmembrane helix</keyword>